<evidence type="ECO:0000313" key="3">
    <source>
        <dbReference type="RefSeq" id="XP_006819385.1"/>
    </source>
</evidence>
<evidence type="ECO:0000313" key="2">
    <source>
        <dbReference type="Proteomes" id="UP000694865"/>
    </source>
</evidence>
<reference evidence="3" key="1">
    <citation type="submission" date="2025-08" db="UniProtKB">
        <authorList>
            <consortium name="RefSeq"/>
        </authorList>
    </citation>
    <scope>IDENTIFICATION</scope>
    <source>
        <tissue evidence="3">Testes</tissue>
    </source>
</reference>
<dbReference type="Proteomes" id="UP000694865">
    <property type="component" value="Unplaced"/>
</dbReference>
<evidence type="ECO:0000259" key="1">
    <source>
        <dbReference type="Pfam" id="PF10213"/>
    </source>
</evidence>
<dbReference type="Pfam" id="PF10213">
    <property type="entry name" value="MRP-S28"/>
    <property type="match status" value="1"/>
</dbReference>
<keyword evidence="2" id="KW-1185">Reference proteome</keyword>
<proteinExistence type="predicted"/>
<gene>
    <name evidence="3" type="primary">LOC100378381</name>
</gene>
<name>A0ABM0MH94_SACKO</name>
<dbReference type="RefSeq" id="XP_006819385.1">
    <property type="nucleotide sequence ID" value="XM_006819322.1"/>
</dbReference>
<dbReference type="InterPro" id="IPR019349">
    <property type="entry name" value="Ribosomal_mS35_mit"/>
</dbReference>
<protein>
    <submittedName>
        <fullName evidence="3">28S ribosomal protein S35, mitochondrial-like</fullName>
    </submittedName>
</protein>
<dbReference type="GeneID" id="100378381"/>
<accession>A0ABM0MH94</accession>
<dbReference type="InterPro" id="IPR039848">
    <property type="entry name" value="Ribosomal_mS35_mt"/>
</dbReference>
<dbReference type="PANTHER" id="PTHR13490:SF0">
    <property type="entry name" value="SMALL RIBOSOMAL SUBUNIT PROTEIN MS35"/>
    <property type="match status" value="1"/>
</dbReference>
<feature type="domain" description="Small ribosomal subunit protein mS35 mitochondrial conserved" evidence="1">
    <location>
        <begin position="109"/>
        <end position="180"/>
    </location>
</feature>
<sequence length="272" mass="31399">MASFRFTHVFSQTTKYLPTVACSEVKVNIVCLQSIARYSMISSSLPGVEVPEIPNFLHLTPSAIKKHCLALKVFCTDWPKALDSDEKVENHFPVEIETSDYIFSGPSLRHPMARVVKLNVKLSHLELDLHARRKLIKLVGDRYDKDTDTLTITADRCPTKKQNRDYALYLLTVLYHESWKTEAWEADKTDDDMEEFIWENSVSQKNIINLIENMKEKPETLKAVKSHDDIIQSQEVLQYKTALKKLHDEKECLENVEDYKEAVKKILLVKSS</sequence>
<dbReference type="PANTHER" id="PTHR13490">
    <property type="entry name" value="MITOCHONDRIAL 28S RIBOSOMAL PROTEIN S28"/>
    <property type="match status" value="1"/>
</dbReference>
<organism evidence="2 3">
    <name type="scientific">Saccoglossus kowalevskii</name>
    <name type="common">Acorn worm</name>
    <dbReference type="NCBI Taxonomy" id="10224"/>
    <lineage>
        <taxon>Eukaryota</taxon>
        <taxon>Metazoa</taxon>
        <taxon>Hemichordata</taxon>
        <taxon>Enteropneusta</taxon>
        <taxon>Harrimaniidae</taxon>
        <taxon>Saccoglossus</taxon>
    </lineage>
</organism>